<dbReference type="PIRSF" id="PIRSF000401">
    <property type="entry name" value="RPL11_MTase"/>
    <property type="match status" value="1"/>
</dbReference>
<evidence type="ECO:0000256" key="3">
    <source>
        <dbReference type="ARBA" id="ARBA00022603"/>
    </source>
</evidence>
<keyword evidence="8" id="KW-1185">Reference proteome</keyword>
<dbReference type="PANTHER" id="PTHR43648:SF1">
    <property type="entry name" value="ELECTRON TRANSFER FLAVOPROTEIN BETA SUBUNIT LYSINE METHYLTRANSFERASE"/>
    <property type="match status" value="1"/>
</dbReference>
<dbReference type="GO" id="GO:0016279">
    <property type="term" value="F:protein-lysine N-methyltransferase activity"/>
    <property type="evidence" value="ECO:0007669"/>
    <property type="project" value="TreeGrafter"/>
</dbReference>
<dbReference type="Gene3D" id="3.40.50.150">
    <property type="entry name" value="Vaccinia Virus protein VP39"/>
    <property type="match status" value="1"/>
</dbReference>
<comment type="subcellular location">
    <subcellularLocation>
        <location evidence="6">Cytoplasm</location>
    </subcellularLocation>
</comment>
<dbReference type="InterPro" id="IPR029063">
    <property type="entry name" value="SAM-dependent_MTases_sf"/>
</dbReference>
<dbReference type="PANTHER" id="PTHR43648">
    <property type="entry name" value="ELECTRON TRANSFER FLAVOPROTEIN BETA SUBUNIT LYSINE METHYLTRANSFERASE"/>
    <property type="match status" value="1"/>
</dbReference>
<name>E0WTG1_9ENTR</name>
<dbReference type="EC" id="2.1.1.-" evidence="6"/>
<accession>E0WTG1</accession>
<keyword evidence="3 6" id="KW-0489">Methyltransferase</keyword>
<dbReference type="GO" id="GO:0005829">
    <property type="term" value="C:cytosol"/>
    <property type="evidence" value="ECO:0007669"/>
    <property type="project" value="TreeGrafter"/>
</dbReference>
<dbReference type="HAMAP" id="MF_00735">
    <property type="entry name" value="Methyltr_PrmA"/>
    <property type="match status" value="1"/>
</dbReference>
<protein>
    <recommendedName>
        <fullName evidence="6">Ribosomal protein L11 methyltransferase</fullName>
        <shortName evidence="6">L11 Mtase</shortName>
        <ecNumber evidence="6">2.1.1.-</ecNumber>
    </recommendedName>
</protein>
<gene>
    <name evidence="6 7" type="primary">prmA</name>
    <name evidence="7" type="ORF">REG_1320</name>
</gene>
<reference evidence="7" key="1">
    <citation type="journal article" date="2009" name="Environ. Microbiol.">
        <title>Dynamics of genome evolution in facultative symbionts of aphids.</title>
        <authorList>
            <person name="Degnan P.H."/>
            <person name="Leonardo T.E."/>
            <person name="Cass B.N."/>
            <person name="Hurwitz B."/>
            <person name="Stern D."/>
            <person name="Gibbs R.A."/>
            <person name="Richards S."/>
            <person name="Moran N.A."/>
        </authorList>
    </citation>
    <scope>NUCLEOTIDE SEQUENCE [LARGE SCALE GENOMIC DNA]</scope>
    <source>
        <strain evidence="7">LSR1</strain>
    </source>
</reference>
<comment type="similarity">
    <text evidence="1 6">Belongs to the methyltransferase superfamily. PrmA family.</text>
</comment>
<evidence type="ECO:0000256" key="1">
    <source>
        <dbReference type="ARBA" id="ARBA00009741"/>
    </source>
</evidence>
<dbReference type="NCBIfam" id="TIGR00406">
    <property type="entry name" value="prmA"/>
    <property type="match status" value="1"/>
</dbReference>
<organism evidence="7 8">
    <name type="scientific">Candidatus Regiella insecticola LSR1</name>
    <dbReference type="NCBI Taxonomy" id="663321"/>
    <lineage>
        <taxon>Bacteria</taxon>
        <taxon>Pseudomonadati</taxon>
        <taxon>Pseudomonadota</taxon>
        <taxon>Gammaproteobacteria</taxon>
        <taxon>Enterobacterales</taxon>
        <taxon>Enterobacteriaceae</taxon>
        <taxon>aphid secondary symbionts</taxon>
        <taxon>Candidatus Regiella</taxon>
    </lineage>
</organism>
<dbReference type="GO" id="GO:0032259">
    <property type="term" value="P:methylation"/>
    <property type="evidence" value="ECO:0007669"/>
    <property type="project" value="UniProtKB-KW"/>
</dbReference>
<evidence type="ECO:0000256" key="2">
    <source>
        <dbReference type="ARBA" id="ARBA00022490"/>
    </source>
</evidence>
<keyword evidence="4 6" id="KW-0808">Transferase</keyword>
<proteinExistence type="inferred from homology"/>
<dbReference type="Proteomes" id="UP000005726">
    <property type="component" value="Unassembled WGS sequence"/>
</dbReference>
<comment type="function">
    <text evidence="6">Methylates ribosomal protein L11.</text>
</comment>
<dbReference type="InterPro" id="IPR004498">
    <property type="entry name" value="Ribosomal_PrmA_MeTrfase"/>
</dbReference>
<dbReference type="InterPro" id="IPR050078">
    <property type="entry name" value="Ribosomal_L11_MeTrfase_PrmA"/>
</dbReference>
<evidence type="ECO:0000256" key="4">
    <source>
        <dbReference type="ARBA" id="ARBA00022679"/>
    </source>
</evidence>
<feature type="binding site" evidence="6">
    <location>
        <position position="180"/>
    </location>
    <ligand>
        <name>S-adenosyl-L-methionine</name>
        <dbReference type="ChEBI" id="CHEBI:59789"/>
    </ligand>
</feature>
<dbReference type="SUPFAM" id="SSF53335">
    <property type="entry name" value="S-adenosyl-L-methionine-dependent methyltransferases"/>
    <property type="match status" value="1"/>
</dbReference>
<dbReference type="EMBL" id="GL379592">
    <property type="protein sequence ID" value="EFL91846.1"/>
    <property type="molecule type" value="Genomic_DNA"/>
</dbReference>
<dbReference type="HOGENOM" id="CLU_049382_4_1_6"/>
<dbReference type="CDD" id="cd02440">
    <property type="entry name" value="AdoMet_MTases"/>
    <property type="match status" value="1"/>
</dbReference>
<keyword evidence="5 6" id="KW-0949">S-adenosyl-L-methionine</keyword>
<feature type="binding site" evidence="6">
    <location>
        <position position="201"/>
    </location>
    <ligand>
        <name>S-adenosyl-L-methionine</name>
        <dbReference type="ChEBI" id="CHEBI:59789"/>
    </ligand>
</feature>
<dbReference type="Pfam" id="PF06325">
    <property type="entry name" value="PrmA"/>
    <property type="match status" value="1"/>
</dbReference>
<sequence>MLAESRSMSTLIGRLPWPPCRNSKFIGSIIIMRFIMSWIQIKINTSGDRAESLGEVLIESGALSITFQDAHNHPIFEPLPGETRLWGDTDVIGLYSAEIDIANVIMILEQSPQLDKNFIHKIEQVEDKDWQREWMEHFHPVCFGQRLWICPSWREVPDPTAVNVMLDPGLAFGTGTHPTTALCLQWLDSLDLVGKTIIDFGCGSGILAIAALKLGAAHAIGIDIDAQAIQASRDNVQRNGVSENLDLYRPEDLPTDIAADVVVANILAGPLRELALPISKLVKNNGSLALSGILTTQAATVIQAYQQNFIFDPVVSKEDWCRITGTKSLL</sequence>
<evidence type="ECO:0000256" key="5">
    <source>
        <dbReference type="ARBA" id="ARBA00022691"/>
    </source>
</evidence>
<keyword evidence="2 6" id="KW-0963">Cytoplasm</keyword>
<evidence type="ECO:0000313" key="7">
    <source>
        <dbReference type="EMBL" id="EFL91846.1"/>
    </source>
</evidence>
<feature type="binding site" evidence="6">
    <location>
        <position position="265"/>
    </location>
    <ligand>
        <name>S-adenosyl-L-methionine</name>
        <dbReference type="ChEBI" id="CHEBI:59789"/>
    </ligand>
</feature>
<feature type="binding site" evidence="6">
    <location>
        <position position="223"/>
    </location>
    <ligand>
        <name>S-adenosyl-L-methionine</name>
        <dbReference type="ChEBI" id="CHEBI:59789"/>
    </ligand>
</feature>
<dbReference type="AlphaFoldDB" id="E0WTG1"/>
<evidence type="ECO:0000313" key="8">
    <source>
        <dbReference type="Proteomes" id="UP000005726"/>
    </source>
</evidence>
<evidence type="ECO:0000256" key="6">
    <source>
        <dbReference type="HAMAP-Rule" id="MF_00735"/>
    </source>
</evidence>
<comment type="catalytic activity">
    <reaction evidence="6">
        <text>L-lysyl-[protein] + 3 S-adenosyl-L-methionine = N(6),N(6),N(6)-trimethyl-L-lysyl-[protein] + 3 S-adenosyl-L-homocysteine + 3 H(+)</text>
        <dbReference type="Rhea" id="RHEA:54192"/>
        <dbReference type="Rhea" id="RHEA-COMP:9752"/>
        <dbReference type="Rhea" id="RHEA-COMP:13826"/>
        <dbReference type="ChEBI" id="CHEBI:15378"/>
        <dbReference type="ChEBI" id="CHEBI:29969"/>
        <dbReference type="ChEBI" id="CHEBI:57856"/>
        <dbReference type="ChEBI" id="CHEBI:59789"/>
        <dbReference type="ChEBI" id="CHEBI:61961"/>
    </reaction>
</comment>